<dbReference type="InterPro" id="IPR013989">
    <property type="entry name" value="Dev_and_cell_death_domain"/>
</dbReference>
<feature type="compositionally biased region" description="Polar residues" evidence="1">
    <location>
        <begin position="359"/>
        <end position="391"/>
    </location>
</feature>
<proteinExistence type="predicted"/>
<dbReference type="KEGG" id="smo:SELMODRAFT_432156"/>
<evidence type="ECO:0000313" key="3">
    <source>
        <dbReference type="EMBL" id="EFJ04732.1"/>
    </source>
</evidence>
<dbReference type="InParanoid" id="D8TF55"/>
<dbReference type="SMART" id="SM00767">
    <property type="entry name" value="DCD"/>
    <property type="match status" value="1"/>
</dbReference>
<reference evidence="3 4" key="1">
    <citation type="journal article" date="2011" name="Science">
        <title>The Selaginella genome identifies genetic changes associated with the evolution of vascular plants.</title>
        <authorList>
            <person name="Banks J.A."/>
            <person name="Nishiyama T."/>
            <person name="Hasebe M."/>
            <person name="Bowman J.L."/>
            <person name="Gribskov M."/>
            <person name="dePamphilis C."/>
            <person name="Albert V.A."/>
            <person name="Aono N."/>
            <person name="Aoyama T."/>
            <person name="Ambrose B.A."/>
            <person name="Ashton N.W."/>
            <person name="Axtell M.J."/>
            <person name="Barker E."/>
            <person name="Barker M.S."/>
            <person name="Bennetzen J.L."/>
            <person name="Bonawitz N.D."/>
            <person name="Chapple C."/>
            <person name="Cheng C."/>
            <person name="Correa L.G."/>
            <person name="Dacre M."/>
            <person name="DeBarry J."/>
            <person name="Dreyer I."/>
            <person name="Elias M."/>
            <person name="Engstrom E.M."/>
            <person name="Estelle M."/>
            <person name="Feng L."/>
            <person name="Finet C."/>
            <person name="Floyd S.K."/>
            <person name="Frommer W.B."/>
            <person name="Fujita T."/>
            <person name="Gramzow L."/>
            <person name="Gutensohn M."/>
            <person name="Harholt J."/>
            <person name="Hattori M."/>
            <person name="Heyl A."/>
            <person name="Hirai T."/>
            <person name="Hiwatashi Y."/>
            <person name="Ishikawa M."/>
            <person name="Iwata M."/>
            <person name="Karol K.G."/>
            <person name="Koehler B."/>
            <person name="Kolukisaoglu U."/>
            <person name="Kubo M."/>
            <person name="Kurata T."/>
            <person name="Lalonde S."/>
            <person name="Li K."/>
            <person name="Li Y."/>
            <person name="Litt A."/>
            <person name="Lyons E."/>
            <person name="Manning G."/>
            <person name="Maruyama T."/>
            <person name="Michael T.P."/>
            <person name="Mikami K."/>
            <person name="Miyazaki S."/>
            <person name="Morinaga S."/>
            <person name="Murata T."/>
            <person name="Mueller-Roeber B."/>
            <person name="Nelson D.R."/>
            <person name="Obara M."/>
            <person name="Oguri Y."/>
            <person name="Olmstead R.G."/>
            <person name="Onodera N."/>
            <person name="Petersen B.L."/>
            <person name="Pils B."/>
            <person name="Prigge M."/>
            <person name="Rensing S.A."/>
            <person name="Riano-Pachon D.M."/>
            <person name="Roberts A.W."/>
            <person name="Sato Y."/>
            <person name="Scheller H.V."/>
            <person name="Schulz B."/>
            <person name="Schulz C."/>
            <person name="Shakirov E.V."/>
            <person name="Shibagaki N."/>
            <person name="Shinohara N."/>
            <person name="Shippen D.E."/>
            <person name="Soerensen I."/>
            <person name="Sotooka R."/>
            <person name="Sugimoto N."/>
            <person name="Sugita M."/>
            <person name="Sumikawa N."/>
            <person name="Tanurdzic M."/>
            <person name="Theissen G."/>
            <person name="Ulvskov P."/>
            <person name="Wakazuki S."/>
            <person name="Weng J.K."/>
            <person name="Willats W.W."/>
            <person name="Wipf D."/>
            <person name="Wolf P.G."/>
            <person name="Yang L."/>
            <person name="Zimmer A.D."/>
            <person name="Zhu Q."/>
            <person name="Mitros T."/>
            <person name="Hellsten U."/>
            <person name="Loque D."/>
            <person name="Otillar R."/>
            <person name="Salamov A."/>
            <person name="Schmutz J."/>
            <person name="Shapiro H."/>
            <person name="Lindquist E."/>
            <person name="Lucas S."/>
            <person name="Rokhsar D."/>
            <person name="Grigoriev I.V."/>
        </authorList>
    </citation>
    <scope>NUCLEOTIDE SEQUENCE [LARGE SCALE GENOMIC DNA]</scope>
</reference>
<sequence>MRRKAAEATMKAASHKIHPKAHCLQESASAIFEGLICPCKENLIHPVQDIPSNRLIARVVRPGMILFLFEQSLGRLYGVYQVGASKYDEKISLHVQQRYLPLEGVELENFFLNNDIKPHVGPEVLTSSQVSRLIDMFVKRAEAESRLYSNGAFVAEHMYKDPYARLNPYAFFCPYPEDVHVVENHGGDGGYVHELDEPAHVGIPYAQMAPTAVPHSHSMTSGWNCSPINSTPYVTHPMKNQGRMADSTPVQVTGYPRQAHLARSSGSAFFSPVAHLDHGNLDGTTAVSQAGYGQPPPYRAHHHHPAEVSYQPAIPEASAKGYEDSPAAAAQASRNTNVFHQVEGTQNRAPKQVSKLPKSLNQHPRQQRVNLASNGHQTPAQTTTKAVQSKDQAGDCVLAIRIVFRRQRHNSSDREGVPNGRLGSRQIPSTAAEEPVKDES</sequence>
<evidence type="ECO:0000259" key="2">
    <source>
        <dbReference type="SMART" id="SM00767"/>
    </source>
</evidence>
<feature type="region of interest" description="Disordered" evidence="1">
    <location>
        <begin position="344"/>
        <end position="391"/>
    </location>
</feature>
<protein>
    <recommendedName>
        <fullName evidence="2">DCD domain-containing protein</fullName>
    </recommendedName>
</protein>
<dbReference type="Proteomes" id="UP000001514">
    <property type="component" value="Unassembled WGS sequence"/>
</dbReference>
<evidence type="ECO:0000256" key="1">
    <source>
        <dbReference type="SAM" id="MobiDB-lite"/>
    </source>
</evidence>
<feature type="region of interest" description="Disordered" evidence="1">
    <location>
        <begin position="281"/>
        <end position="303"/>
    </location>
</feature>
<name>D8TF55_SELML</name>
<dbReference type="AlphaFoldDB" id="D8TF55"/>
<feature type="domain" description="DCD" evidence="2">
    <location>
        <begin position="30"/>
        <end position="139"/>
    </location>
</feature>
<dbReference type="HOGENOM" id="CLU_623185_0_0_1"/>
<dbReference type="Gramene" id="EFJ04732">
    <property type="protein sequence ID" value="EFJ04732"/>
    <property type="gene ID" value="SELMODRAFT_432156"/>
</dbReference>
<gene>
    <name evidence="3" type="ORF">SELMODRAFT_432156</name>
</gene>
<evidence type="ECO:0000313" key="4">
    <source>
        <dbReference type="Proteomes" id="UP000001514"/>
    </source>
</evidence>
<feature type="region of interest" description="Disordered" evidence="1">
    <location>
        <begin position="409"/>
        <end position="440"/>
    </location>
</feature>
<accession>D8TF55</accession>
<keyword evidence="4" id="KW-1185">Reference proteome</keyword>
<dbReference type="EMBL" id="GL377759">
    <property type="protein sequence ID" value="EFJ04732.1"/>
    <property type="molecule type" value="Genomic_DNA"/>
</dbReference>
<organism evidence="4">
    <name type="scientific">Selaginella moellendorffii</name>
    <name type="common">Spikemoss</name>
    <dbReference type="NCBI Taxonomy" id="88036"/>
    <lineage>
        <taxon>Eukaryota</taxon>
        <taxon>Viridiplantae</taxon>
        <taxon>Streptophyta</taxon>
        <taxon>Embryophyta</taxon>
        <taxon>Tracheophyta</taxon>
        <taxon>Lycopodiopsida</taxon>
        <taxon>Selaginellales</taxon>
        <taxon>Selaginellaceae</taxon>
        <taxon>Selaginella</taxon>
    </lineage>
</organism>